<comment type="caution">
    <text evidence="1">The sequence shown here is derived from an EMBL/GenBank/DDBJ whole genome shotgun (WGS) entry which is preliminary data.</text>
</comment>
<dbReference type="EMBL" id="JACEFG010000001">
    <property type="protein sequence ID" value="MBA2174362.1"/>
    <property type="molecule type" value="Genomic_DNA"/>
</dbReference>
<dbReference type="AlphaFoldDB" id="A0A838CQH3"/>
<organism evidence="1 2">
    <name type="scientific">Halobacillus locisalis</name>
    <dbReference type="NCBI Taxonomy" id="220753"/>
    <lineage>
        <taxon>Bacteria</taxon>
        <taxon>Bacillati</taxon>
        <taxon>Bacillota</taxon>
        <taxon>Bacilli</taxon>
        <taxon>Bacillales</taxon>
        <taxon>Bacillaceae</taxon>
        <taxon>Halobacillus</taxon>
    </lineage>
</organism>
<dbReference type="Gene3D" id="1.25.40.290">
    <property type="entry name" value="ARM repeat domains"/>
    <property type="match status" value="1"/>
</dbReference>
<dbReference type="CDD" id="cd07064">
    <property type="entry name" value="AlkD_like_1"/>
    <property type="match status" value="1"/>
</dbReference>
<dbReference type="PANTHER" id="PTHR34070:SF1">
    <property type="entry name" value="DNA ALKYLATION REPAIR PROTEIN"/>
    <property type="match status" value="1"/>
</dbReference>
<name>A0A838CQH3_9BACI</name>
<dbReference type="SUPFAM" id="SSF48371">
    <property type="entry name" value="ARM repeat"/>
    <property type="match status" value="1"/>
</dbReference>
<reference evidence="1 2" key="1">
    <citation type="journal article" date="2004" name="Extremophiles">
        <title>Halobacillus locisalis sp. nov., a halophilic bacterium isolated from a marine solar saltern of the Yellow Sea in Korea.</title>
        <authorList>
            <person name="Yoon J.H."/>
            <person name="Kang K.H."/>
            <person name="Oh T.K."/>
            <person name="Park Y.H."/>
        </authorList>
    </citation>
    <scope>NUCLEOTIDE SEQUENCE [LARGE SCALE GENOMIC DNA]</scope>
    <source>
        <strain evidence="1 2">KCTC 3788</strain>
    </source>
</reference>
<dbReference type="PANTHER" id="PTHR34070">
    <property type="entry name" value="ARMADILLO-TYPE FOLD"/>
    <property type="match status" value="1"/>
</dbReference>
<gene>
    <name evidence="1" type="ORF">H0266_05520</name>
</gene>
<dbReference type="Proteomes" id="UP000571017">
    <property type="component" value="Unassembled WGS sequence"/>
</dbReference>
<sequence length="232" mass="27502">MTISRDLTNAIVCVYEANRNDTNRERMEAYMKNHFSFFGIKAPEQKKLLTPILKEYKTISEPERFETARLLFQQNERECHYAALTLLEKGMKKMPEYAIDVYKELLVTNSWWDTVDMIAAKLCGHYFLTYPSKLEPVTKKWRQSDNLWVRRSSVLHQLKYKEQTQEELLFDTVRVLKDEREFFIEKAIGWALREYSKTDADAVQTFLATTDVRPLSRREGLKWVKNNGLLKV</sequence>
<evidence type="ECO:0000313" key="2">
    <source>
        <dbReference type="Proteomes" id="UP000571017"/>
    </source>
</evidence>
<dbReference type="Gene3D" id="1.20.1660.10">
    <property type="entry name" value="Hypothetical protein (EF3068)"/>
    <property type="match status" value="1"/>
</dbReference>
<dbReference type="InterPro" id="IPR014825">
    <property type="entry name" value="DNA_alkylation"/>
</dbReference>
<dbReference type="InterPro" id="IPR016024">
    <property type="entry name" value="ARM-type_fold"/>
</dbReference>
<dbReference type="Pfam" id="PF08713">
    <property type="entry name" value="DNA_alkylation"/>
    <property type="match status" value="1"/>
</dbReference>
<evidence type="ECO:0000313" key="1">
    <source>
        <dbReference type="EMBL" id="MBA2174362.1"/>
    </source>
</evidence>
<keyword evidence="2" id="KW-1185">Reference proteome</keyword>
<protein>
    <submittedName>
        <fullName evidence="1">DNA alkylation repair protein</fullName>
    </submittedName>
</protein>
<proteinExistence type="predicted"/>
<accession>A0A838CQH3</accession>
<dbReference type="RefSeq" id="WP_181471363.1">
    <property type="nucleotide sequence ID" value="NZ_JACEFG010000001.1"/>
</dbReference>